<sequence length="745" mass="85562">MVDSEIQDNNGTVDGQVLETNDMKINMEINICEKYKFEGRPIMNPETIRMIGSFIPIWTREYNKKDKRYEDKFQPVELIDLFLVCKLWHYALVPVLWECYDYHLMAGVSMSQLKANVHHIRYISLLGREHRKNMKMWEALEGIRGKNIDRLELHDPTYPVMRLLPPIREAHDPEAIEAFTPRPPPPPRIEPVIPSSHAARRIAAANPALTTQTARPADIEGDLLQARARAMAHGRADNQDLTLKVLLSLLPPMQESEFSQPSSSTAPTTTTPVVQHQPAGAARLPARPAQVFRNRSGNVVVTSSHPYPAPEPAPPLFRVCINLTEFWVCGVMDKVHLILRSFIERQEQLRTLEIERYMVTTLHWVQILKDKPDLRRLVLRHQTMLPGFDGEHLLTLPITHLEVRTDRIDLNAYKTMLRDCPELIHLSVLRPQVFNIVAIENRTNKGKKEKGKKCTNKPHHRGIFRVAAKGTEKYKDVDKDGKEDEEDEDEKEKDINIINAEGFAVLLKQHGKNLKSFEVSSNMPRWTAILIASLPKSLETLVVHSNQLENKMVKAIISRRSNLTTLVLDLGSGLSRKGRLNGVRRAVRDCHALQHLEVHDHNDDNLLRRLLFRRSWETFNIETVAFHGVRGRERPIMMQVMPPAVSDAGWNKVFIGKKYQCCDTRDQDAPRPTRRRRNGEDVEPEPAEEAVVAPPVQTPGQPPHRLTKPRYPLVDLRTLERLQQFPRLHEVIITDTRYRRIVESS</sequence>
<dbReference type="SUPFAM" id="SSF52047">
    <property type="entry name" value="RNI-like"/>
    <property type="match status" value="1"/>
</dbReference>
<dbReference type="EMBL" id="JAAAXW010000074">
    <property type="protein sequence ID" value="KAF9545332.1"/>
    <property type="molecule type" value="Genomic_DNA"/>
</dbReference>
<name>A0A9P6K423_9FUNG</name>
<organism evidence="2 3">
    <name type="scientific">Mortierella hygrophila</name>
    <dbReference type="NCBI Taxonomy" id="979708"/>
    <lineage>
        <taxon>Eukaryota</taxon>
        <taxon>Fungi</taxon>
        <taxon>Fungi incertae sedis</taxon>
        <taxon>Mucoromycota</taxon>
        <taxon>Mortierellomycotina</taxon>
        <taxon>Mortierellomycetes</taxon>
        <taxon>Mortierellales</taxon>
        <taxon>Mortierellaceae</taxon>
        <taxon>Mortierella</taxon>
    </lineage>
</organism>
<dbReference type="AlphaFoldDB" id="A0A9P6K423"/>
<dbReference type="Proteomes" id="UP000723463">
    <property type="component" value="Unassembled WGS sequence"/>
</dbReference>
<gene>
    <name evidence="2" type="ORF">EC957_011086</name>
</gene>
<feature type="region of interest" description="Disordered" evidence="1">
    <location>
        <begin position="664"/>
        <end position="708"/>
    </location>
</feature>
<evidence type="ECO:0000313" key="3">
    <source>
        <dbReference type="Proteomes" id="UP000723463"/>
    </source>
</evidence>
<evidence type="ECO:0000256" key="1">
    <source>
        <dbReference type="SAM" id="MobiDB-lite"/>
    </source>
</evidence>
<evidence type="ECO:0000313" key="2">
    <source>
        <dbReference type="EMBL" id="KAF9545332.1"/>
    </source>
</evidence>
<proteinExistence type="predicted"/>
<feature type="compositionally biased region" description="Low complexity" evidence="1">
    <location>
        <begin position="259"/>
        <end position="284"/>
    </location>
</feature>
<protein>
    <submittedName>
        <fullName evidence="2">Uncharacterized protein</fullName>
    </submittedName>
</protein>
<feature type="region of interest" description="Disordered" evidence="1">
    <location>
        <begin position="254"/>
        <end position="284"/>
    </location>
</feature>
<dbReference type="InterPro" id="IPR032675">
    <property type="entry name" value="LRR_dom_sf"/>
</dbReference>
<reference evidence="2" key="1">
    <citation type="journal article" date="2020" name="Fungal Divers.">
        <title>Resolving the Mortierellaceae phylogeny through synthesis of multi-gene phylogenetics and phylogenomics.</title>
        <authorList>
            <person name="Vandepol N."/>
            <person name="Liber J."/>
            <person name="Desiro A."/>
            <person name="Na H."/>
            <person name="Kennedy M."/>
            <person name="Barry K."/>
            <person name="Grigoriev I.V."/>
            <person name="Miller A.N."/>
            <person name="O'Donnell K."/>
            <person name="Stajich J.E."/>
            <person name="Bonito G."/>
        </authorList>
    </citation>
    <scope>NUCLEOTIDE SEQUENCE</scope>
    <source>
        <strain evidence="2">NRRL 2591</strain>
    </source>
</reference>
<accession>A0A9P6K423</accession>
<keyword evidence="3" id="KW-1185">Reference proteome</keyword>
<comment type="caution">
    <text evidence="2">The sequence shown here is derived from an EMBL/GenBank/DDBJ whole genome shotgun (WGS) entry which is preliminary data.</text>
</comment>
<dbReference type="Gene3D" id="3.80.10.10">
    <property type="entry name" value="Ribonuclease Inhibitor"/>
    <property type="match status" value="1"/>
</dbReference>